<keyword evidence="3 7" id="KW-0732">Signal</keyword>
<dbReference type="GO" id="GO:0009636">
    <property type="term" value="P:response to toxic substance"/>
    <property type="evidence" value="ECO:0007669"/>
    <property type="project" value="InterPro"/>
</dbReference>
<evidence type="ECO:0000256" key="1">
    <source>
        <dbReference type="ARBA" id="ARBA00010296"/>
    </source>
</evidence>
<evidence type="ECO:0000256" key="2">
    <source>
        <dbReference type="ARBA" id="ARBA00022475"/>
    </source>
</evidence>
<dbReference type="PROSITE" id="PS51257">
    <property type="entry name" value="PROKAR_LIPOPROTEIN"/>
    <property type="match status" value="1"/>
</dbReference>
<keyword evidence="6" id="KW-0449">Lipoprotein</keyword>
<dbReference type="EMBL" id="FQZZ01000003">
    <property type="protein sequence ID" value="SHK17331.1"/>
    <property type="molecule type" value="Genomic_DNA"/>
</dbReference>
<evidence type="ECO:0000313" key="9">
    <source>
        <dbReference type="Proteomes" id="UP000324252"/>
    </source>
</evidence>
<evidence type="ECO:0000256" key="7">
    <source>
        <dbReference type="SAM" id="SignalP"/>
    </source>
</evidence>
<dbReference type="Proteomes" id="UP000324252">
    <property type="component" value="Unassembled WGS sequence"/>
</dbReference>
<comment type="similarity">
    <text evidence="1">Belongs to the EcnA/EcnB lipoprotein family.</text>
</comment>
<gene>
    <name evidence="8" type="ORF">SAMN05444142_103519</name>
</gene>
<proteinExistence type="inferred from homology"/>
<evidence type="ECO:0000256" key="5">
    <source>
        <dbReference type="ARBA" id="ARBA00023139"/>
    </source>
</evidence>
<organism evidence="8 9">
    <name type="scientific">Lutimaribacter pacificus</name>
    <dbReference type="NCBI Taxonomy" id="391948"/>
    <lineage>
        <taxon>Bacteria</taxon>
        <taxon>Pseudomonadati</taxon>
        <taxon>Pseudomonadota</taxon>
        <taxon>Alphaproteobacteria</taxon>
        <taxon>Rhodobacterales</taxon>
        <taxon>Roseobacteraceae</taxon>
        <taxon>Lutimaribacter</taxon>
    </lineage>
</organism>
<dbReference type="AlphaFoldDB" id="A0A1H0IUT5"/>
<dbReference type="Pfam" id="PF08085">
    <property type="entry name" value="Entericidin"/>
    <property type="match status" value="1"/>
</dbReference>
<evidence type="ECO:0000256" key="6">
    <source>
        <dbReference type="ARBA" id="ARBA00023288"/>
    </source>
</evidence>
<dbReference type="InterPro" id="IPR012556">
    <property type="entry name" value="Entericidin"/>
</dbReference>
<dbReference type="RefSeq" id="WP_149788636.1">
    <property type="nucleotide sequence ID" value="NZ_FNIO01000005.1"/>
</dbReference>
<protein>
    <submittedName>
        <fullName evidence="8">Predicted small secreted protein</fullName>
    </submittedName>
</protein>
<evidence type="ECO:0000313" key="8">
    <source>
        <dbReference type="EMBL" id="SHK17331.1"/>
    </source>
</evidence>
<feature type="signal peptide" evidence="7">
    <location>
        <begin position="1"/>
        <end position="17"/>
    </location>
</feature>
<sequence length="47" mass="5035">MHLRLISALFIALLGLAACETIEGAGKDISKAGNTISEESRETQDEM</sequence>
<feature type="chain" id="PRO_5015064689" evidence="7">
    <location>
        <begin position="18"/>
        <end position="47"/>
    </location>
</feature>
<dbReference type="OrthoDB" id="7363288at2"/>
<evidence type="ECO:0000256" key="3">
    <source>
        <dbReference type="ARBA" id="ARBA00022729"/>
    </source>
</evidence>
<keyword evidence="2" id="KW-1003">Cell membrane</keyword>
<dbReference type="GO" id="GO:0016020">
    <property type="term" value="C:membrane"/>
    <property type="evidence" value="ECO:0007669"/>
    <property type="project" value="InterPro"/>
</dbReference>
<keyword evidence="9" id="KW-1185">Reference proteome</keyword>
<accession>A0A1H0IUT5</accession>
<reference evidence="8 9" key="1">
    <citation type="submission" date="2016-11" db="EMBL/GenBank/DDBJ databases">
        <authorList>
            <person name="Varghese N."/>
            <person name="Submissions S."/>
        </authorList>
    </citation>
    <scope>NUCLEOTIDE SEQUENCE [LARGE SCALE GENOMIC DNA]</scope>
    <source>
        <strain evidence="8 9">DSM 29620</strain>
    </source>
</reference>
<keyword evidence="5" id="KW-0564">Palmitate</keyword>
<evidence type="ECO:0000256" key="4">
    <source>
        <dbReference type="ARBA" id="ARBA00023136"/>
    </source>
</evidence>
<name>A0A1H0IUT5_9RHOB</name>
<keyword evidence="4" id="KW-0472">Membrane</keyword>